<comment type="similarity">
    <text evidence="1">Belongs to the AHA1 family.</text>
</comment>
<dbReference type="SUPFAM" id="SSF55961">
    <property type="entry name" value="Bet v1-like"/>
    <property type="match status" value="1"/>
</dbReference>
<dbReference type="CDD" id="cd07814">
    <property type="entry name" value="SRPBCC_CalC_Aha1-like"/>
    <property type="match status" value="1"/>
</dbReference>
<dbReference type="Gene3D" id="3.30.530.20">
    <property type="match status" value="1"/>
</dbReference>
<name>A0A504J690_9FLAO</name>
<dbReference type="Proteomes" id="UP000315540">
    <property type="component" value="Unassembled WGS sequence"/>
</dbReference>
<reference evidence="3 4" key="1">
    <citation type="submission" date="2019-06" db="EMBL/GenBank/DDBJ databases">
        <authorList>
            <person name="Meng X."/>
        </authorList>
    </citation>
    <scope>NUCLEOTIDE SEQUENCE [LARGE SCALE GENOMIC DNA]</scope>
    <source>
        <strain evidence="3 4">M625</strain>
    </source>
</reference>
<evidence type="ECO:0000259" key="2">
    <source>
        <dbReference type="Pfam" id="PF08327"/>
    </source>
</evidence>
<evidence type="ECO:0000313" key="3">
    <source>
        <dbReference type="EMBL" id="TPN83488.1"/>
    </source>
</evidence>
<evidence type="ECO:0000313" key="4">
    <source>
        <dbReference type="Proteomes" id="UP000315540"/>
    </source>
</evidence>
<comment type="caution">
    <text evidence="3">The sequence shown here is derived from an EMBL/GenBank/DDBJ whole genome shotgun (WGS) entry which is preliminary data.</text>
</comment>
<feature type="domain" description="Activator of Hsp90 ATPase homologue 1/2-like C-terminal" evidence="2">
    <location>
        <begin position="12"/>
        <end position="131"/>
    </location>
</feature>
<accession>A0A504J690</accession>
<sequence length="142" mass="16918">MSHSIYHDLLINTPIKEIYDAITEPKHLVNWWPLRCEGKPKEGEIYNFFFAPEYDWYGKVIKAEKEKSFHIKMIKSDADWDATSFGFELEQNDSNVLVNFWHVGWPECNAHYRRSSFCWAILLNGLKKYVEKGIIIPFEERE</sequence>
<dbReference type="AlphaFoldDB" id="A0A504J690"/>
<protein>
    <submittedName>
        <fullName evidence="3">SRPBCC domain-containing protein</fullName>
    </submittedName>
</protein>
<gene>
    <name evidence="3" type="ORF">FHK87_19925</name>
</gene>
<dbReference type="InterPro" id="IPR013538">
    <property type="entry name" value="ASHA1/2-like_C"/>
</dbReference>
<dbReference type="Pfam" id="PF08327">
    <property type="entry name" value="AHSA1"/>
    <property type="match status" value="1"/>
</dbReference>
<evidence type="ECO:0000256" key="1">
    <source>
        <dbReference type="ARBA" id="ARBA00006817"/>
    </source>
</evidence>
<dbReference type="OrthoDB" id="287565at2"/>
<keyword evidence="4" id="KW-1185">Reference proteome</keyword>
<dbReference type="EMBL" id="VFWZ01000007">
    <property type="protein sequence ID" value="TPN83488.1"/>
    <property type="molecule type" value="Genomic_DNA"/>
</dbReference>
<organism evidence="3 4">
    <name type="scientific">Aquimarina algicola</name>
    <dbReference type="NCBI Taxonomy" id="2589995"/>
    <lineage>
        <taxon>Bacteria</taxon>
        <taxon>Pseudomonadati</taxon>
        <taxon>Bacteroidota</taxon>
        <taxon>Flavobacteriia</taxon>
        <taxon>Flavobacteriales</taxon>
        <taxon>Flavobacteriaceae</taxon>
        <taxon>Aquimarina</taxon>
    </lineage>
</organism>
<dbReference type="InterPro" id="IPR023393">
    <property type="entry name" value="START-like_dom_sf"/>
</dbReference>
<proteinExistence type="inferred from homology"/>